<keyword evidence="3" id="KW-1185">Reference proteome</keyword>
<dbReference type="STRING" id="49451.A0A1J6JRL0"/>
<comment type="caution">
    <text evidence="2">The sequence shown here is derived from an EMBL/GenBank/DDBJ whole genome shotgun (WGS) entry which is preliminary data.</text>
</comment>
<dbReference type="OMA" id="MQWHAGR"/>
<reference evidence="2" key="1">
    <citation type="submission" date="2016-11" db="EMBL/GenBank/DDBJ databases">
        <title>The genome of Nicotiana attenuata.</title>
        <authorList>
            <person name="Xu S."/>
            <person name="Brockmoeller T."/>
            <person name="Gaquerel E."/>
            <person name="Navarro A."/>
            <person name="Kuhl H."/>
            <person name="Gase K."/>
            <person name="Ling Z."/>
            <person name="Zhou W."/>
            <person name="Kreitzer C."/>
            <person name="Stanke M."/>
            <person name="Tang H."/>
            <person name="Lyons E."/>
            <person name="Pandey P."/>
            <person name="Pandey S.P."/>
            <person name="Timmermann B."/>
            <person name="Baldwin I.T."/>
        </authorList>
    </citation>
    <scope>NUCLEOTIDE SEQUENCE [LARGE SCALE GENOMIC DNA]</scope>
    <source>
        <strain evidence="2">UT</strain>
    </source>
</reference>
<accession>A0A1J6JRL0</accession>
<dbReference type="PANTHER" id="PTHR33193:SF13">
    <property type="entry name" value="EXPRESSED PROTEIN"/>
    <property type="match status" value="1"/>
</dbReference>
<evidence type="ECO:0000313" key="3">
    <source>
        <dbReference type="Proteomes" id="UP000187609"/>
    </source>
</evidence>
<dbReference type="Gramene" id="OIT19838">
    <property type="protein sequence ID" value="OIT19838"/>
    <property type="gene ID" value="A4A49_40495"/>
</dbReference>
<name>A0A1J6JRL0_NICAT</name>
<feature type="region of interest" description="Disordered" evidence="1">
    <location>
        <begin position="38"/>
        <end position="78"/>
    </location>
</feature>
<dbReference type="Pfam" id="PF12023">
    <property type="entry name" value="DUF3511"/>
    <property type="match status" value="1"/>
</dbReference>
<organism evidence="2 3">
    <name type="scientific">Nicotiana attenuata</name>
    <name type="common">Coyote tobacco</name>
    <dbReference type="NCBI Taxonomy" id="49451"/>
    <lineage>
        <taxon>Eukaryota</taxon>
        <taxon>Viridiplantae</taxon>
        <taxon>Streptophyta</taxon>
        <taxon>Embryophyta</taxon>
        <taxon>Tracheophyta</taxon>
        <taxon>Spermatophyta</taxon>
        <taxon>Magnoliopsida</taxon>
        <taxon>eudicotyledons</taxon>
        <taxon>Gunneridae</taxon>
        <taxon>Pentapetalae</taxon>
        <taxon>asterids</taxon>
        <taxon>lamiids</taxon>
        <taxon>Solanales</taxon>
        <taxon>Solanaceae</taxon>
        <taxon>Nicotianoideae</taxon>
        <taxon>Nicotianeae</taxon>
        <taxon>Nicotiana</taxon>
    </lineage>
</organism>
<dbReference type="PANTHER" id="PTHR33193">
    <property type="entry name" value="DOMAIN PROTEIN, PUTATIVE (DUF3511)-RELATED"/>
    <property type="match status" value="1"/>
</dbReference>
<gene>
    <name evidence="2" type="ORF">A4A49_40495</name>
</gene>
<evidence type="ECO:0008006" key="4">
    <source>
        <dbReference type="Google" id="ProtNLM"/>
    </source>
</evidence>
<evidence type="ECO:0000256" key="1">
    <source>
        <dbReference type="SAM" id="MobiDB-lite"/>
    </source>
</evidence>
<dbReference type="InterPro" id="IPR021899">
    <property type="entry name" value="DUF3511"/>
</dbReference>
<sequence>MRGKMNDCRPAYWSFTSNQLNQKFHSGNYAMKDYNPQPIYHMANNPPKSTKITTSSSKPNSYTLPTKRNKNSEAKRRKRVASYKSYTIEGKLKSSIRDSVRWIKNKYSSILHRH</sequence>
<protein>
    <recommendedName>
        <fullName evidence="4">DUF3511 domain protein</fullName>
    </recommendedName>
</protein>
<dbReference type="AlphaFoldDB" id="A0A1J6JRL0"/>
<dbReference type="EMBL" id="MJEQ01006141">
    <property type="protein sequence ID" value="OIT19838.1"/>
    <property type="molecule type" value="Genomic_DNA"/>
</dbReference>
<feature type="compositionally biased region" description="Low complexity" evidence="1">
    <location>
        <begin position="45"/>
        <end position="61"/>
    </location>
</feature>
<dbReference type="Proteomes" id="UP000187609">
    <property type="component" value="Unassembled WGS sequence"/>
</dbReference>
<proteinExistence type="predicted"/>
<evidence type="ECO:0000313" key="2">
    <source>
        <dbReference type="EMBL" id="OIT19838.1"/>
    </source>
</evidence>